<protein>
    <submittedName>
        <fullName evidence="2">Uncharacterized protein</fullName>
    </submittedName>
</protein>
<evidence type="ECO:0000313" key="2">
    <source>
        <dbReference type="WBParaSite" id="ES5_v2.g13853.t1"/>
    </source>
</evidence>
<name>A0AC34F986_9BILA</name>
<dbReference type="Proteomes" id="UP000887579">
    <property type="component" value="Unplaced"/>
</dbReference>
<sequence>MTDDDCSSSLADDILMPVDSPITISTPLKHCLTPVCTIGSGTFGRVELTRHKVTGHYYAIKSLYIPTIVQKRQVDHVHNEKRVLNRLSHPFIVKLYDTAKDSRNLYMIMEFLAGGELFSYLRMSKSFPSGMVKFYAAEIVLALSYLHSLMIAYRDLKPENLMMTHDGHIKLTDFGFAKEIHNKSYTVCGTPEYLAPEVISRRGHNHSVDWWSLGVLIYELMTGITPFPGNSAAEVQKSIENTNGLVEFPKKTFSQNAKNIVIHLLKCNPKDRLGFGANGSDEVKRHPWFETCDWDGMLNKAIQPPLVPTVYHEGDTGNFDSYDELETQPKASQRDLDLFDEW</sequence>
<proteinExistence type="predicted"/>
<reference evidence="2" key="1">
    <citation type="submission" date="2022-11" db="UniProtKB">
        <authorList>
            <consortium name="WormBaseParasite"/>
        </authorList>
    </citation>
    <scope>IDENTIFICATION</scope>
</reference>
<dbReference type="WBParaSite" id="ES5_v2.g13853.t1">
    <property type="protein sequence ID" value="ES5_v2.g13853.t1"/>
    <property type="gene ID" value="ES5_v2.g13853"/>
</dbReference>
<organism evidence="1 2">
    <name type="scientific">Panagrolaimus sp. ES5</name>
    <dbReference type="NCBI Taxonomy" id="591445"/>
    <lineage>
        <taxon>Eukaryota</taxon>
        <taxon>Metazoa</taxon>
        <taxon>Ecdysozoa</taxon>
        <taxon>Nematoda</taxon>
        <taxon>Chromadorea</taxon>
        <taxon>Rhabditida</taxon>
        <taxon>Tylenchina</taxon>
        <taxon>Panagrolaimomorpha</taxon>
        <taxon>Panagrolaimoidea</taxon>
        <taxon>Panagrolaimidae</taxon>
        <taxon>Panagrolaimus</taxon>
    </lineage>
</organism>
<evidence type="ECO:0000313" key="1">
    <source>
        <dbReference type="Proteomes" id="UP000887579"/>
    </source>
</evidence>
<accession>A0AC34F986</accession>